<sequence length="133" mass="14948">PPCFTLSVESVCQLGGTALNHADVIDTSPCQRTAIESRLVNRSIRTGTAEQILKSVFLCLNPSRGFYPSQDTLLVVSGELVCTVLGENDHEKPLFTVWLQQWNIPPRVFAGQDWSDMTQYDCHKRESRTGRHE</sequence>
<accession>A0AAD6F9S4</accession>
<organism evidence="1 2">
    <name type="scientific">Pogonophryne albipinna</name>
    <dbReference type="NCBI Taxonomy" id="1090488"/>
    <lineage>
        <taxon>Eukaryota</taxon>
        <taxon>Metazoa</taxon>
        <taxon>Chordata</taxon>
        <taxon>Craniata</taxon>
        <taxon>Vertebrata</taxon>
        <taxon>Euteleostomi</taxon>
        <taxon>Actinopterygii</taxon>
        <taxon>Neopterygii</taxon>
        <taxon>Teleostei</taxon>
        <taxon>Neoteleostei</taxon>
        <taxon>Acanthomorphata</taxon>
        <taxon>Eupercaria</taxon>
        <taxon>Perciformes</taxon>
        <taxon>Notothenioidei</taxon>
        <taxon>Pogonophryne</taxon>
    </lineage>
</organism>
<dbReference type="EMBL" id="JAPTMU010000019">
    <property type="protein sequence ID" value="KAJ4926984.1"/>
    <property type="molecule type" value="Genomic_DNA"/>
</dbReference>
<dbReference type="Proteomes" id="UP001219934">
    <property type="component" value="Unassembled WGS sequence"/>
</dbReference>
<dbReference type="AlphaFoldDB" id="A0AAD6F9S4"/>
<feature type="non-terminal residue" evidence="1">
    <location>
        <position position="1"/>
    </location>
</feature>
<gene>
    <name evidence="1" type="ORF">JOQ06_014725</name>
</gene>
<evidence type="ECO:0000313" key="2">
    <source>
        <dbReference type="Proteomes" id="UP001219934"/>
    </source>
</evidence>
<proteinExistence type="predicted"/>
<comment type="caution">
    <text evidence="1">The sequence shown here is derived from an EMBL/GenBank/DDBJ whole genome shotgun (WGS) entry which is preliminary data.</text>
</comment>
<keyword evidence="2" id="KW-1185">Reference proteome</keyword>
<name>A0AAD6F9S4_9TELE</name>
<protein>
    <submittedName>
        <fullName evidence="1">Uncharacterized protein</fullName>
    </submittedName>
</protein>
<reference evidence="1" key="1">
    <citation type="submission" date="2022-11" db="EMBL/GenBank/DDBJ databases">
        <title>Chromosome-level genome of Pogonophryne albipinna.</title>
        <authorList>
            <person name="Jo E."/>
        </authorList>
    </citation>
    <scope>NUCLEOTIDE SEQUENCE</scope>
    <source>
        <strain evidence="1">SGF0006</strain>
        <tissue evidence="1">Muscle</tissue>
    </source>
</reference>
<feature type="non-terminal residue" evidence="1">
    <location>
        <position position="133"/>
    </location>
</feature>
<evidence type="ECO:0000313" key="1">
    <source>
        <dbReference type="EMBL" id="KAJ4926984.1"/>
    </source>
</evidence>